<dbReference type="InterPro" id="IPR032710">
    <property type="entry name" value="NTF2-like_dom_sf"/>
</dbReference>
<dbReference type="SMART" id="SM00978">
    <property type="entry name" value="Tim44"/>
    <property type="match status" value="1"/>
</dbReference>
<evidence type="ECO:0000313" key="16">
    <source>
        <dbReference type="EMBL" id="RSH78817.1"/>
    </source>
</evidence>
<dbReference type="GO" id="GO:0005743">
    <property type="term" value="C:mitochondrial inner membrane"/>
    <property type="evidence" value="ECO:0007669"/>
    <property type="project" value="UniProtKB-SubCell"/>
</dbReference>
<evidence type="ECO:0000256" key="14">
    <source>
        <dbReference type="SAM" id="MobiDB-lite"/>
    </source>
</evidence>
<feature type="region of interest" description="Disordered" evidence="14">
    <location>
        <begin position="43"/>
        <end position="85"/>
    </location>
</feature>
<dbReference type="FunFam" id="3.10.450.240:FF:000002">
    <property type="entry name" value="Mitochondrial import inner membrane translocase subunit TIM44"/>
    <property type="match status" value="1"/>
</dbReference>
<keyword evidence="3 13" id="KW-0813">Transport</keyword>
<feature type="domain" description="Tim44-like" evidence="15">
    <location>
        <begin position="314"/>
        <end position="467"/>
    </location>
</feature>
<evidence type="ECO:0000256" key="5">
    <source>
        <dbReference type="ARBA" id="ARBA00022792"/>
    </source>
</evidence>
<evidence type="ECO:0000313" key="17">
    <source>
        <dbReference type="Proteomes" id="UP000279236"/>
    </source>
</evidence>
<comment type="function">
    <text evidence="13">Essential component of the PAM complex, a complex required for the translocation of transit peptide-containing proteins from the inner membrane into the mitochondrial matrix in an ATP-dependent manner.</text>
</comment>
<dbReference type="GeneID" id="39586275"/>
<evidence type="ECO:0000256" key="13">
    <source>
        <dbReference type="PIRNR" id="PIRNR037871"/>
    </source>
</evidence>
<proteinExistence type="inferred from homology"/>
<comment type="similarity">
    <text evidence="2 13">Belongs to the Tim44 family.</text>
</comment>
<organism evidence="16 17">
    <name type="scientific">Apiotrichum porosum</name>
    <dbReference type="NCBI Taxonomy" id="105984"/>
    <lineage>
        <taxon>Eukaryota</taxon>
        <taxon>Fungi</taxon>
        <taxon>Dikarya</taxon>
        <taxon>Basidiomycota</taxon>
        <taxon>Agaricomycotina</taxon>
        <taxon>Tremellomycetes</taxon>
        <taxon>Trichosporonales</taxon>
        <taxon>Trichosporonaceae</taxon>
        <taxon>Apiotrichum</taxon>
    </lineage>
</organism>
<keyword evidence="11 13" id="KW-0472">Membrane</keyword>
<evidence type="ECO:0000256" key="11">
    <source>
        <dbReference type="ARBA" id="ARBA00023136"/>
    </source>
</evidence>
<dbReference type="PANTHER" id="PTHR10721:SF1">
    <property type="entry name" value="MITOCHONDRIAL IMPORT INNER MEMBRANE TRANSLOCASE SUBUNIT TIM44"/>
    <property type="match status" value="1"/>
</dbReference>
<evidence type="ECO:0000256" key="4">
    <source>
        <dbReference type="ARBA" id="ARBA00022741"/>
    </source>
</evidence>
<keyword evidence="5 13" id="KW-0999">Mitochondrion inner membrane</keyword>
<feature type="compositionally biased region" description="Basic and acidic residues" evidence="14">
    <location>
        <begin position="47"/>
        <end position="76"/>
    </location>
</feature>
<dbReference type="OrthoDB" id="10265990at2759"/>
<comment type="subcellular location">
    <subcellularLocation>
        <location evidence="1">Mitochondrion inner membrane</location>
        <topology evidence="1">Peripheral membrane protein</topology>
    </subcellularLocation>
</comment>
<dbReference type="GO" id="GO:0051087">
    <property type="term" value="F:protein-folding chaperone binding"/>
    <property type="evidence" value="ECO:0007669"/>
    <property type="project" value="InterPro"/>
</dbReference>
<evidence type="ECO:0000259" key="15">
    <source>
        <dbReference type="SMART" id="SM00978"/>
    </source>
</evidence>
<evidence type="ECO:0000256" key="9">
    <source>
        <dbReference type="ARBA" id="ARBA00023010"/>
    </source>
</evidence>
<evidence type="ECO:0000256" key="8">
    <source>
        <dbReference type="ARBA" id="ARBA00022946"/>
    </source>
</evidence>
<dbReference type="Pfam" id="PF04280">
    <property type="entry name" value="Tim44"/>
    <property type="match status" value="1"/>
</dbReference>
<dbReference type="InterPro" id="IPR039544">
    <property type="entry name" value="Tim44-like"/>
</dbReference>
<gene>
    <name evidence="16" type="primary">TIM44</name>
    <name evidence="16" type="ORF">EHS24_001732</name>
</gene>
<comment type="caution">
    <text evidence="16">The sequence shown here is derived from an EMBL/GenBank/DDBJ whole genome shotgun (WGS) entry which is preliminary data.</text>
</comment>
<dbReference type="InterPro" id="IPR017303">
    <property type="entry name" value="Tim44"/>
</dbReference>
<dbReference type="GO" id="GO:0030150">
    <property type="term" value="P:protein import into mitochondrial matrix"/>
    <property type="evidence" value="ECO:0007669"/>
    <property type="project" value="InterPro"/>
</dbReference>
<evidence type="ECO:0000256" key="2">
    <source>
        <dbReference type="ARBA" id="ARBA00009597"/>
    </source>
</evidence>
<dbReference type="EMBL" id="RSCE01000011">
    <property type="protein sequence ID" value="RSH78817.1"/>
    <property type="molecule type" value="Genomic_DNA"/>
</dbReference>
<dbReference type="STRING" id="105984.A0A427XJ95"/>
<sequence>MNPAASFAALRAPLRRAVATGPSSVPRTRAAIALYGRGLSSTAVRLNEQKSESADGKKDEQSEAGKKKDEKKRSTAEDDGPPQSPWKVFMQVFKEEIDKNQGWQNNVKQLQGDVDKLADSTAMRKARTLYERNRMANLMKENPRLQAAFLDLKKAGYTANDIISRALQDSEILKAISLYSNAVALYADRASAPLRDTEAYKQIAASFEEAFDDAGGNALRYGGYTEKEDRRRRREIRRAKAGKASKRVAANPDAGEALVLSSEKEPQSSRMAFITESPTYLRWKEAYEESESPAVETLRSITSTIGGWFDENETVKVIRTIREIDPDFRMDSFTRELREYIVPEVVDAYLSADRESLKQWCGEATFNVLWATMGQYIKQGLVSDSKILDIKHVDIVQGKLLENDVPVFVVSFASQEILMFRSAKTGEAIIGDENSVEQCRYAMVLTRVESEIDNELTSGWKVVEMARRGQKGFM</sequence>
<evidence type="ECO:0000256" key="7">
    <source>
        <dbReference type="ARBA" id="ARBA00022927"/>
    </source>
</evidence>
<protein>
    <recommendedName>
        <fullName evidence="12 13">Mitochondrial import inner membrane translocase subunit TIM44</fullName>
    </recommendedName>
</protein>
<accession>A0A427XJ95</accession>
<keyword evidence="6" id="KW-0067">ATP-binding</keyword>
<dbReference type="AlphaFoldDB" id="A0A427XJ95"/>
<dbReference type="Proteomes" id="UP000279236">
    <property type="component" value="Unassembled WGS sequence"/>
</dbReference>
<evidence type="ECO:0000256" key="10">
    <source>
        <dbReference type="ARBA" id="ARBA00023128"/>
    </source>
</evidence>
<keyword evidence="8" id="KW-0809">Transit peptide</keyword>
<dbReference type="RefSeq" id="XP_028473964.1">
    <property type="nucleotide sequence ID" value="XM_028617501.1"/>
</dbReference>
<reference evidence="16 17" key="1">
    <citation type="submission" date="2018-11" db="EMBL/GenBank/DDBJ databases">
        <title>Genome sequence of Apiotrichum porosum DSM 27194.</title>
        <authorList>
            <person name="Aliyu H."/>
            <person name="Gorte O."/>
            <person name="Ochsenreither K."/>
        </authorList>
    </citation>
    <scope>NUCLEOTIDE SEQUENCE [LARGE SCALE GENOMIC DNA]</scope>
    <source>
        <strain evidence="16 17">DSM 27194</strain>
    </source>
</reference>
<dbReference type="PIRSF" id="PIRSF037871">
    <property type="entry name" value="TIM44"/>
    <property type="match status" value="1"/>
</dbReference>
<dbReference type="InterPro" id="IPR007379">
    <property type="entry name" value="Tim44-like_dom"/>
</dbReference>
<dbReference type="GO" id="GO:0005524">
    <property type="term" value="F:ATP binding"/>
    <property type="evidence" value="ECO:0007669"/>
    <property type="project" value="UniProtKB-KW"/>
</dbReference>
<keyword evidence="10 13" id="KW-0496">Mitochondrion</keyword>
<evidence type="ECO:0000256" key="1">
    <source>
        <dbReference type="ARBA" id="ARBA00004637"/>
    </source>
</evidence>
<keyword evidence="7 13" id="KW-0653">Protein transport</keyword>
<evidence type="ECO:0000256" key="12">
    <source>
        <dbReference type="ARBA" id="ARBA00074309"/>
    </source>
</evidence>
<keyword evidence="4" id="KW-0547">Nucleotide-binding</keyword>
<evidence type="ECO:0000256" key="3">
    <source>
        <dbReference type="ARBA" id="ARBA00022448"/>
    </source>
</evidence>
<keyword evidence="17" id="KW-1185">Reference proteome</keyword>
<dbReference type="Gene3D" id="3.10.450.240">
    <property type="match status" value="1"/>
</dbReference>
<evidence type="ECO:0000256" key="6">
    <source>
        <dbReference type="ARBA" id="ARBA00022840"/>
    </source>
</evidence>
<name>A0A427XJ95_9TREE</name>
<dbReference type="SUPFAM" id="SSF54427">
    <property type="entry name" value="NTF2-like"/>
    <property type="match status" value="1"/>
</dbReference>
<keyword evidence="9 13" id="KW-0811">Translocation</keyword>
<dbReference type="PANTHER" id="PTHR10721">
    <property type="entry name" value="MITOCHONDRIAL IMPORT INNER MEMBRANE TRANSLOCASE SUBUNIT TIM44"/>
    <property type="match status" value="1"/>
</dbReference>